<evidence type="ECO:0000313" key="3">
    <source>
        <dbReference type="Proteomes" id="UP000076852"/>
    </source>
</evidence>
<dbReference type="OrthoDB" id="9777090at2"/>
<dbReference type="PANTHER" id="PTHR12277">
    <property type="entry name" value="ALPHA/BETA HYDROLASE DOMAIN-CONTAINING PROTEIN"/>
    <property type="match status" value="1"/>
</dbReference>
<dbReference type="STRING" id="1804984.AYM40_35315"/>
<keyword evidence="2" id="KW-0378">Hydrolase</keyword>
<dbReference type="Pfam" id="PF12146">
    <property type="entry name" value="Hydrolase_4"/>
    <property type="match status" value="1"/>
</dbReference>
<dbReference type="AlphaFoldDB" id="A0A167WKQ7"/>
<dbReference type="Gene3D" id="3.40.50.1820">
    <property type="entry name" value="alpha/beta hydrolase"/>
    <property type="match status" value="1"/>
</dbReference>
<dbReference type="Proteomes" id="UP000076852">
    <property type="component" value="Chromosome 2"/>
</dbReference>
<dbReference type="SUPFAM" id="SSF53474">
    <property type="entry name" value="alpha/beta-Hydrolases"/>
    <property type="match status" value="1"/>
</dbReference>
<dbReference type="EMBL" id="CP014579">
    <property type="protein sequence ID" value="ANB77347.1"/>
    <property type="molecule type" value="Genomic_DNA"/>
</dbReference>
<accession>A0A167WKQ7</accession>
<dbReference type="KEGG" id="buz:AYM40_35315"/>
<dbReference type="InterPro" id="IPR029058">
    <property type="entry name" value="AB_hydrolase_fold"/>
</dbReference>
<sequence length="271" mass="29625">MSLLFSALRFALVVYVVAAVALYVFQDRLLLPPVPSVTDIRSGHHGDYEVQAWYPSGGYSGYVVTPDGREPVGTVLVYHGNAESAENKQSLAEVFVRVGYRAVLVEYPGHGRRPGARTMRAALAASRSALSDARAQWTGPVFLAGESLGAGMAAQVVSGNESAVAGVLLITPWDSLENVASEKLRLFPVRWILHSPFDSVDALKHYVGRVVVVGCEQDTLIPVWHAERLARLHPHAQLLLLPGAGHNDWFSSMTTDRWRDVFCWLQVAPAQ</sequence>
<dbReference type="RefSeq" id="WP_063500537.1">
    <property type="nucleotide sequence ID" value="NZ_CP014579.1"/>
</dbReference>
<keyword evidence="3" id="KW-1185">Reference proteome</keyword>
<dbReference type="PANTHER" id="PTHR12277:SF79">
    <property type="entry name" value="XAA-PRO DIPEPTIDYL-PEPTIDASE-RELATED"/>
    <property type="match status" value="1"/>
</dbReference>
<gene>
    <name evidence="2" type="ORF">AYM40_35315</name>
</gene>
<protein>
    <submittedName>
        <fullName evidence="2">Alpha/beta hydrolase</fullName>
    </submittedName>
</protein>
<dbReference type="GO" id="GO:0016787">
    <property type="term" value="F:hydrolase activity"/>
    <property type="evidence" value="ECO:0007669"/>
    <property type="project" value="UniProtKB-KW"/>
</dbReference>
<dbReference type="InterPro" id="IPR022742">
    <property type="entry name" value="Hydrolase_4"/>
</dbReference>
<evidence type="ECO:0000259" key="1">
    <source>
        <dbReference type="Pfam" id="PF12146"/>
    </source>
</evidence>
<reference evidence="2 3" key="1">
    <citation type="journal article" date="2016" name="Gene">
        <title>PacBio SMRT assembly of a complex multi-replicon genome reveals chlorocatechol degradative operon in a region of genome plasticity.</title>
        <authorList>
            <person name="Ricker N."/>
            <person name="Shen S.Y."/>
            <person name="Goordial J."/>
            <person name="Jin S."/>
            <person name="Fulthorpe R.R."/>
        </authorList>
    </citation>
    <scope>NUCLEOTIDE SEQUENCE [LARGE SCALE GENOMIC DNA]</scope>
    <source>
        <strain evidence="2 3">OLGA172</strain>
    </source>
</reference>
<feature type="domain" description="Serine aminopeptidase S33" evidence="1">
    <location>
        <begin position="70"/>
        <end position="177"/>
    </location>
</feature>
<organism evidence="2 3">
    <name type="scientific">Paraburkholderia phytofirmans OLGA172</name>
    <dbReference type="NCBI Taxonomy" id="1417228"/>
    <lineage>
        <taxon>Bacteria</taxon>
        <taxon>Pseudomonadati</taxon>
        <taxon>Pseudomonadota</taxon>
        <taxon>Betaproteobacteria</taxon>
        <taxon>Burkholderiales</taxon>
        <taxon>Burkholderiaceae</taxon>
        <taxon>Paraburkholderia</taxon>
    </lineage>
</organism>
<evidence type="ECO:0000313" key="2">
    <source>
        <dbReference type="EMBL" id="ANB77347.1"/>
    </source>
</evidence>
<name>A0A167WKQ7_9BURK</name>
<proteinExistence type="predicted"/>